<accession>A0A8B6FPW0</accession>
<evidence type="ECO:0000259" key="2">
    <source>
        <dbReference type="PROSITE" id="PS50966"/>
    </source>
</evidence>
<reference evidence="3" key="1">
    <citation type="submission" date="2018-11" db="EMBL/GenBank/DDBJ databases">
        <authorList>
            <person name="Alioto T."/>
            <person name="Alioto T."/>
        </authorList>
    </citation>
    <scope>NUCLEOTIDE SEQUENCE</scope>
</reference>
<protein>
    <recommendedName>
        <fullName evidence="2">SWIM-type domain-containing protein</fullName>
    </recommendedName>
</protein>
<dbReference type="AlphaFoldDB" id="A0A8B6FPW0"/>
<evidence type="ECO:0000256" key="1">
    <source>
        <dbReference type="PROSITE-ProRule" id="PRU00325"/>
    </source>
</evidence>
<organism evidence="3 4">
    <name type="scientific">Mytilus galloprovincialis</name>
    <name type="common">Mediterranean mussel</name>
    <dbReference type="NCBI Taxonomy" id="29158"/>
    <lineage>
        <taxon>Eukaryota</taxon>
        <taxon>Metazoa</taxon>
        <taxon>Spiralia</taxon>
        <taxon>Lophotrochozoa</taxon>
        <taxon>Mollusca</taxon>
        <taxon>Bivalvia</taxon>
        <taxon>Autobranchia</taxon>
        <taxon>Pteriomorphia</taxon>
        <taxon>Mytilida</taxon>
        <taxon>Mytiloidea</taxon>
        <taxon>Mytilidae</taxon>
        <taxon>Mytilinae</taxon>
        <taxon>Mytilus</taxon>
    </lineage>
</organism>
<keyword evidence="4" id="KW-1185">Reference proteome</keyword>
<feature type="domain" description="SWIM-type" evidence="2">
    <location>
        <begin position="77"/>
        <end position="110"/>
    </location>
</feature>
<dbReference type="OrthoDB" id="10439397at2759"/>
<evidence type="ECO:0000313" key="4">
    <source>
        <dbReference type="Proteomes" id="UP000596742"/>
    </source>
</evidence>
<dbReference type="Pfam" id="PF04434">
    <property type="entry name" value="SWIM"/>
    <property type="match status" value="1"/>
</dbReference>
<keyword evidence="1" id="KW-0862">Zinc</keyword>
<sequence>MYYFNLTSRYKSYNVQSLDICRRYHNEIPDFLHNKQKMFIEHCLQRLPPNVNTIPSTNFSQENGIMKVESVDSNNTYIIEVSTEPKCSCKDWFNTHLPCKHLLGMFIAVEGFSWDDMPKNYTTCPHFNLDPHLKQQAMASVKQSSSTNHFDNLSQCNLECVVDPEEKMEVESLINKPNDGRAIGSGNNLKKSLAVLKDIQNSLFLIRNHTDLSDIYTQLQAIQSHINSKIPCEAGLPTLTTTKPTKRAKTFINLPQRKKFIPTKKATEKPLNIPKDVIVEGTFDLPIDLCREENESLLENLEPSSLTDSERVVNTIWNSGTSGSKDYLLSKVGPFNIMDTSILFLKSLLPDEIIDAYIYLLTATRQDKKVFHIPSACASAIVLGQHDLHGYLVDVCRLKLTHIHFVRSNLRIVSSSK</sequence>
<dbReference type="EMBL" id="UYJE01007223">
    <property type="protein sequence ID" value="VDI52843.1"/>
    <property type="molecule type" value="Genomic_DNA"/>
</dbReference>
<comment type="caution">
    <text evidence="3">The sequence shown here is derived from an EMBL/GenBank/DDBJ whole genome shotgun (WGS) entry which is preliminary data.</text>
</comment>
<dbReference type="PROSITE" id="PS50966">
    <property type="entry name" value="ZF_SWIM"/>
    <property type="match status" value="1"/>
</dbReference>
<gene>
    <name evidence="3" type="ORF">MGAL_10B070718</name>
</gene>
<proteinExistence type="predicted"/>
<dbReference type="PANTHER" id="PTHR47456:SF1">
    <property type="entry name" value="PHD-TYPE DOMAIN-CONTAINING PROTEIN"/>
    <property type="match status" value="1"/>
</dbReference>
<dbReference type="InterPro" id="IPR007527">
    <property type="entry name" value="Znf_SWIM"/>
</dbReference>
<keyword evidence="1" id="KW-0863">Zinc-finger</keyword>
<name>A0A8B6FPW0_MYTGA</name>
<evidence type="ECO:0000313" key="3">
    <source>
        <dbReference type="EMBL" id="VDI52843.1"/>
    </source>
</evidence>
<dbReference type="GO" id="GO:0008270">
    <property type="term" value="F:zinc ion binding"/>
    <property type="evidence" value="ECO:0007669"/>
    <property type="project" value="UniProtKB-KW"/>
</dbReference>
<dbReference type="Proteomes" id="UP000596742">
    <property type="component" value="Unassembled WGS sequence"/>
</dbReference>
<dbReference type="PANTHER" id="PTHR47456">
    <property type="entry name" value="PHD-TYPE DOMAIN-CONTAINING PROTEIN"/>
    <property type="match status" value="1"/>
</dbReference>
<keyword evidence="1" id="KW-0479">Metal-binding</keyword>